<name>A0A7W7MU58_9ACTN</name>
<accession>A0A7W7MU58</accession>
<gene>
    <name evidence="2" type="ORF">BJ971_006790</name>
</gene>
<dbReference type="PANTHER" id="PTHR36503:SF3">
    <property type="entry name" value="BLR0126 PROTEIN"/>
    <property type="match status" value="1"/>
</dbReference>
<feature type="domain" description="VOC" evidence="1">
    <location>
        <begin position="4"/>
        <end position="126"/>
    </location>
</feature>
<evidence type="ECO:0000313" key="3">
    <source>
        <dbReference type="Proteomes" id="UP000578112"/>
    </source>
</evidence>
<proteinExistence type="predicted"/>
<protein>
    <submittedName>
        <fullName evidence="2">Catechol 2,3-dioxygenase-like lactoylglutathione lyase family enzyme</fullName>
    </submittedName>
</protein>
<dbReference type="AlphaFoldDB" id="A0A7W7MU58"/>
<keyword evidence="2" id="KW-0456">Lyase</keyword>
<evidence type="ECO:0000313" key="2">
    <source>
        <dbReference type="EMBL" id="MBB4766234.1"/>
    </source>
</evidence>
<dbReference type="Gene3D" id="3.10.180.10">
    <property type="entry name" value="2,3-Dihydroxybiphenyl 1,2-Dioxygenase, domain 1"/>
    <property type="match status" value="1"/>
</dbReference>
<dbReference type="Pfam" id="PF00903">
    <property type="entry name" value="Glyoxalase"/>
    <property type="match status" value="1"/>
</dbReference>
<dbReference type="Proteomes" id="UP000578112">
    <property type="component" value="Unassembled WGS sequence"/>
</dbReference>
<organism evidence="2 3">
    <name type="scientific">Actinoplanes digitatis</name>
    <dbReference type="NCBI Taxonomy" id="1868"/>
    <lineage>
        <taxon>Bacteria</taxon>
        <taxon>Bacillati</taxon>
        <taxon>Actinomycetota</taxon>
        <taxon>Actinomycetes</taxon>
        <taxon>Micromonosporales</taxon>
        <taxon>Micromonosporaceae</taxon>
        <taxon>Actinoplanes</taxon>
    </lineage>
</organism>
<keyword evidence="3" id="KW-1185">Reference proteome</keyword>
<evidence type="ECO:0000259" key="1">
    <source>
        <dbReference type="PROSITE" id="PS51819"/>
    </source>
</evidence>
<dbReference type="InterPro" id="IPR004360">
    <property type="entry name" value="Glyas_Fos-R_dOase_dom"/>
</dbReference>
<reference evidence="2 3" key="1">
    <citation type="submission" date="2020-08" db="EMBL/GenBank/DDBJ databases">
        <title>Sequencing the genomes of 1000 actinobacteria strains.</title>
        <authorList>
            <person name="Klenk H.-P."/>
        </authorList>
    </citation>
    <scope>NUCLEOTIDE SEQUENCE [LARGE SCALE GENOMIC DNA]</scope>
    <source>
        <strain evidence="2 3">DSM 43149</strain>
    </source>
</reference>
<dbReference type="GO" id="GO:0016829">
    <property type="term" value="F:lyase activity"/>
    <property type="evidence" value="ECO:0007669"/>
    <property type="project" value="UniProtKB-KW"/>
</dbReference>
<dbReference type="PROSITE" id="PS51819">
    <property type="entry name" value="VOC"/>
    <property type="match status" value="1"/>
</dbReference>
<dbReference type="InterPro" id="IPR037523">
    <property type="entry name" value="VOC_core"/>
</dbReference>
<dbReference type="InterPro" id="IPR029068">
    <property type="entry name" value="Glyas_Bleomycin-R_OHBP_Dase"/>
</dbReference>
<comment type="caution">
    <text evidence="2">The sequence shown here is derived from an EMBL/GenBank/DDBJ whole genome shotgun (WGS) entry which is preliminary data.</text>
</comment>
<dbReference type="PANTHER" id="PTHR36503">
    <property type="entry name" value="BLR2520 PROTEIN"/>
    <property type="match status" value="1"/>
</dbReference>
<dbReference type="EMBL" id="JACHNH010000001">
    <property type="protein sequence ID" value="MBB4766234.1"/>
    <property type="molecule type" value="Genomic_DNA"/>
</dbReference>
<keyword evidence="2" id="KW-0223">Dioxygenase</keyword>
<keyword evidence="2" id="KW-0560">Oxidoreductase</keyword>
<dbReference type="GO" id="GO:0051213">
    <property type="term" value="F:dioxygenase activity"/>
    <property type="evidence" value="ECO:0007669"/>
    <property type="project" value="UniProtKB-KW"/>
</dbReference>
<dbReference type="RefSeq" id="WP_184997374.1">
    <property type="nucleotide sequence ID" value="NZ_BOMK01000044.1"/>
</dbReference>
<dbReference type="SUPFAM" id="SSF54593">
    <property type="entry name" value="Glyoxalase/Bleomycin resistance protein/Dihydroxybiphenyl dioxygenase"/>
    <property type="match status" value="1"/>
</dbReference>
<sequence length="127" mass="13706">MAPTFNAVGLVVADMEKALAFYRRLGLDFPPGAEREPHAETELPGGLRLLIDTHETILSFDPDFTPGGGNVSLAFLCAGPAEVDSTHADLVSAGYRSRKEPWDAFWGQRYAVVSDPDGNSVDLFAPK</sequence>